<feature type="transmembrane region" description="Helical" evidence="9">
    <location>
        <begin position="30"/>
        <end position="48"/>
    </location>
</feature>
<gene>
    <name evidence="11" type="ORF">ASJ30_15640</name>
</gene>
<evidence type="ECO:0000313" key="12">
    <source>
        <dbReference type="Proteomes" id="UP000182938"/>
    </source>
</evidence>
<evidence type="ECO:0000256" key="6">
    <source>
        <dbReference type="ARBA" id="ARBA00022989"/>
    </source>
</evidence>
<evidence type="ECO:0000259" key="10">
    <source>
        <dbReference type="Pfam" id="PF00999"/>
    </source>
</evidence>
<evidence type="ECO:0000256" key="3">
    <source>
        <dbReference type="ARBA" id="ARBA00022448"/>
    </source>
</evidence>
<dbReference type="KEGG" id="jte:ASJ30_15640"/>
<evidence type="ECO:0000256" key="1">
    <source>
        <dbReference type="ARBA" id="ARBA00004141"/>
    </source>
</evidence>
<keyword evidence="8 9" id="KW-0472">Membrane</keyword>
<keyword evidence="3" id="KW-0813">Transport</keyword>
<feature type="transmembrane region" description="Helical" evidence="9">
    <location>
        <begin position="6"/>
        <end position="23"/>
    </location>
</feature>
<keyword evidence="12" id="KW-1185">Reference proteome</keyword>
<reference evidence="11 12" key="1">
    <citation type="submission" date="2015-11" db="EMBL/GenBank/DDBJ databases">
        <authorList>
            <person name="Zhang Y."/>
            <person name="Guo Z."/>
        </authorList>
    </citation>
    <scope>NUCLEOTIDE SEQUENCE [LARGE SCALE GENOMIC DNA]</scope>
    <source>
        <strain evidence="11 12">YFY001</strain>
    </source>
</reference>
<evidence type="ECO:0000256" key="2">
    <source>
        <dbReference type="ARBA" id="ARBA00005551"/>
    </source>
</evidence>
<protein>
    <recommendedName>
        <fullName evidence="10">Cation/H+ exchanger transmembrane domain-containing protein</fullName>
    </recommendedName>
</protein>
<comment type="subcellular location">
    <subcellularLocation>
        <location evidence="1">Membrane</location>
        <topology evidence="1">Multi-pass membrane protein</topology>
    </subcellularLocation>
</comment>
<dbReference type="Proteomes" id="UP000182938">
    <property type="component" value="Chromosome"/>
</dbReference>
<dbReference type="EMBL" id="CP013290">
    <property type="protein sequence ID" value="APH02794.1"/>
    <property type="molecule type" value="Genomic_DNA"/>
</dbReference>
<keyword evidence="5 9" id="KW-0812">Transmembrane</keyword>
<evidence type="ECO:0000256" key="7">
    <source>
        <dbReference type="ARBA" id="ARBA00023065"/>
    </source>
</evidence>
<dbReference type="Pfam" id="PF00999">
    <property type="entry name" value="Na_H_Exchanger"/>
    <property type="match status" value="1"/>
</dbReference>
<evidence type="ECO:0000313" key="11">
    <source>
        <dbReference type="EMBL" id="APH02794.1"/>
    </source>
</evidence>
<name>A0A1L3MKR4_9MICO</name>
<dbReference type="PANTHER" id="PTHR43562:SF4">
    <property type="entry name" value="NA(+)_H(+) ANTIPORTER NHAS5"/>
    <property type="match status" value="1"/>
</dbReference>
<comment type="similarity">
    <text evidence="2">Belongs to the monovalent cation:proton antiporter 2 (CPA2) transporter (TC 2.A.37) family.</text>
</comment>
<keyword evidence="6 9" id="KW-1133">Transmembrane helix</keyword>
<feature type="transmembrane region" description="Helical" evidence="9">
    <location>
        <begin position="54"/>
        <end position="75"/>
    </location>
</feature>
<dbReference type="GO" id="GO:0015297">
    <property type="term" value="F:antiporter activity"/>
    <property type="evidence" value="ECO:0007669"/>
    <property type="project" value="UniProtKB-KW"/>
</dbReference>
<dbReference type="AlphaFoldDB" id="A0A1L3MKR4"/>
<proteinExistence type="inferred from homology"/>
<keyword evidence="4" id="KW-0050">Antiport</keyword>
<dbReference type="Gene3D" id="1.20.1530.20">
    <property type="match status" value="1"/>
</dbReference>
<keyword evidence="7" id="KW-0406">Ion transport</keyword>
<evidence type="ECO:0000256" key="9">
    <source>
        <dbReference type="SAM" id="Phobius"/>
    </source>
</evidence>
<dbReference type="InterPro" id="IPR038770">
    <property type="entry name" value="Na+/solute_symporter_sf"/>
</dbReference>
<feature type="domain" description="Cation/H+ exchanger transmembrane" evidence="10">
    <location>
        <begin position="13"/>
        <end position="88"/>
    </location>
</feature>
<evidence type="ECO:0000256" key="5">
    <source>
        <dbReference type="ARBA" id="ARBA00022692"/>
    </source>
</evidence>
<evidence type="ECO:0000256" key="8">
    <source>
        <dbReference type="ARBA" id="ARBA00023136"/>
    </source>
</evidence>
<accession>A0A1L3MKR4</accession>
<dbReference type="GO" id="GO:0016020">
    <property type="term" value="C:membrane"/>
    <property type="evidence" value="ECO:0007669"/>
    <property type="project" value="UniProtKB-SubCell"/>
</dbReference>
<dbReference type="PANTHER" id="PTHR43562">
    <property type="entry name" value="NAPA-TYPE SODIUM/HYDROGEN ANTIPORTER"/>
    <property type="match status" value="1"/>
</dbReference>
<dbReference type="InterPro" id="IPR006153">
    <property type="entry name" value="Cation/H_exchanger_TM"/>
</dbReference>
<organism evidence="11 12">
    <name type="scientific">Janibacter indicus</name>
    <dbReference type="NCBI Taxonomy" id="857417"/>
    <lineage>
        <taxon>Bacteria</taxon>
        <taxon>Bacillati</taxon>
        <taxon>Actinomycetota</taxon>
        <taxon>Actinomycetes</taxon>
        <taxon>Micrococcales</taxon>
        <taxon>Intrasporangiaceae</taxon>
        <taxon>Janibacter</taxon>
    </lineage>
</organism>
<sequence>MATVEMTILVLLASILAGPILGARFRVPGLLALIFLGMLFGPFGLGWLGRADLVYDMGAIGILYLMFLAGLGFNINAFSQGRASALGFGGDCCTDR</sequence>
<dbReference type="GO" id="GO:1902600">
    <property type="term" value="P:proton transmembrane transport"/>
    <property type="evidence" value="ECO:0007669"/>
    <property type="project" value="InterPro"/>
</dbReference>
<evidence type="ECO:0000256" key="4">
    <source>
        <dbReference type="ARBA" id="ARBA00022449"/>
    </source>
</evidence>